<accession>A0A9N9HRF5</accession>
<dbReference type="Proteomes" id="UP000789342">
    <property type="component" value="Unassembled WGS sequence"/>
</dbReference>
<dbReference type="AlphaFoldDB" id="A0A9N9HRF5"/>
<protein>
    <submittedName>
        <fullName evidence="1">6875_t:CDS:1</fullName>
    </submittedName>
</protein>
<gene>
    <name evidence="1" type="ORF">AMORRO_LOCUS12157</name>
</gene>
<evidence type="ECO:0000313" key="1">
    <source>
        <dbReference type="EMBL" id="CAG8701430.1"/>
    </source>
</evidence>
<reference evidence="1" key="1">
    <citation type="submission" date="2021-06" db="EMBL/GenBank/DDBJ databases">
        <authorList>
            <person name="Kallberg Y."/>
            <person name="Tangrot J."/>
            <person name="Rosling A."/>
        </authorList>
    </citation>
    <scope>NUCLEOTIDE SEQUENCE</scope>
    <source>
        <strain evidence="1">CL551</strain>
    </source>
</reference>
<organism evidence="1 2">
    <name type="scientific">Acaulospora morrowiae</name>
    <dbReference type="NCBI Taxonomy" id="94023"/>
    <lineage>
        <taxon>Eukaryota</taxon>
        <taxon>Fungi</taxon>
        <taxon>Fungi incertae sedis</taxon>
        <taxon>Mucoromycota</taxon>
        <taxon>Glomeromycotina</taxon>
        <taxon>Glomeromycetes</taxon>
        <taxon>Diversisporales</taxon>
        <taxon>Acaulosporaceae</taxon>
        <taxon>Acaulospora</taxon>
    </lineage>
</organism>
<keyword evidence="2" id="KW-1185">Reference proteome</keyword>
<name>A0A9N9HRF5_9GLOM</name>
<feature type="non-terminal residue" evidence="1">
    <location>
        <position position="119"/>
    </location>
</feature>
<sequence length="119" mass="13799">VSERDSDDLNKENERNKETSNWVVYLTQTEKFSNNAKARKTSDQVICEMNKEEFNWVVYLTQIKKFSDDVKSREILDQVVHMTKGFSDDVKAKETSDQVVRIVSIEDGKNGNDQTSQFV</sequence>
<proteinExistence type="predicted"/>
<evidence type="ECO:0000313" key="2">
    <source>
        <dbReference type="Proteomes" id="UP000789342"/>
    </source>
</evidence>
<dbReference type="EMBL" id="CAJVPV010017112">
    <property type="protein sequence ID" value="CAG8701430.1"/>
    <property type="molecule type" value="Genomic_DNA"/>
</dbReference>
<comment type="caution">
    <text evidence="1">The sequence shown here is derived from an EMBL/GenBank/DDBJ whole genome shotgun (WGS) entry which is preliminary data.</text>
</comment>